<accession>A0ABY8VDV6</accession>
<dbReference type="RefSeq" id="WP_284824000.1">
    <property type="nucleotide sequence ID" value="NZ_CP126969.1"/>
</dbReference>
<proteinExistence type="predicted"/>
<name>A0ABY8VDV6_9CORY</name>
<evidence type="ECO:0000313" key="2">
    <source>
        <dbReference type="Proteomes" id="UP001225598"/>
    </source>
</evidence>
<dbReference type="Proteomes" id="UP001225598">
    <property type="component" value="Chromosome"/>
</dbReference>
<gene>
    <name evidence="1" type="ORF">QP027_08345</name>
</gene>
<dbReference type="EMBL" id="CP126969">
    <property type="protein sequence ID" value="WIM67131.1"/>
    <property type="molecule type" value="Genomic_DNA"/>
</dbReference>
<sequence length="45" mass="5263">MQAPNSHEQADLTAREHEEFDLLASCFEVHEEHVLDPSLMFYICE</sequence>
<organism evidence="1 2">
    <name type="scientific">Corynebacterium breve</name>
    <dbReference type="NCBI Taxonomy" id="3049799"/>
    <lineage>
        <taxon>Bacteria</taxon>
        <taxon>Bacillati</taxon>
        <taxon>Actinomycetota</taxon>
        <taxon>Actinomycetes</taxon>
        <taxon>Mycobacteriales</taxon>
        <taxon>Corynebacteriaceae</taxon>
        <taxon>Corynebacterium</taxon>
    </lineage>
</organism>
<keyword evidence="2" id="KW-1185">Reference proteome</keyword>
<protein>
    <submittedName>
        <fullName evidence="1">Uncharacterized protein</fullName>
    </submittedName>
</protein>
<reference evidence="1 2" key="1">
    <citation type="submission" date="2023-05" db="EMBL/GenBank/DDBJ databases">
        <title>Corynebacterium suedekumii sp. nov. and Corynebacterium breve sp. nov. isolated from raw cow's milk.</title>
        <authorList>
            <person name="Baer M.K."/>
            <person name="Mehl L."/>
            <person name="Hellmuth R."/>
            <person name="Marke G."/>
            <person name="Lipski A."/>
        </authorList>
    </citation>
    <scope>NUCLEOTIDE SEQUENCE [LARGE SCALE GENOMIC DNA]</scope>
    <source>
        <strain evidence="1 2">R4</strain>
    </source>
</reference>
<evidence type="ECO:0000313" key="1">
    <source>
        <dbReference type="EMBL" id="WIM67131.1"/>
    </source>
</evidence>